<dbReference type="InterPro" id="IPR003329">
    <property type="entry name" value="Cytidylyl_trans"/>
</dbReference>
<evidence type="ECO:0000313" key="7">
    <source>
        <dbReference type="Proteomes" id="UP000694620"/>
    </source>
</evidence>
<dbReference type="Gene3D" id="3.90.550.10">
    <property type="entry name" value="Spore Coat Polysaccharide Biosynthesis Protein SpsA, Chain A"/>
    <property type="match status" value="1"/>
</dbReference>
<comment type="catalytic activity">
    <reaction evidence="1">
        <text>an N-acylneuraminate + CTP = a CMP-N-acyl-beta-neuraminate + diphosphate</text>
        <dbReference type="Rhea" id="RHEA:11344"/>
        <dbReference type="ChEBI" id="CHEBI:33019"/>
        <dbReference type="ChEBI" id="CHEBI:37563"/>
        <dbReference type="ChEBI" id="CHEBI:60073"/>
        <dbReference type="ChEBI" id="CHEBI:68671"/>
        <dbReference type="EC" id="2.7.7.43"/>
    </reaction>
</comment>
<dbReference type="GO" id="GO:0006054">
    <property type="term" value="P:N-acetylneuraminate metabolic process"/>
    <property type="evidence" value="ECO:0007669"/>
    <property type="project" value="UniProtKB-UniPathway"/>
</dbReference>
<keyword evidence="7" id="KW-1185">Reference proteome</keyword>
<dbReference type="Ensembl" id="ENSECRT00000012448.1">
    <property type="protein sequence ID" value="ENSECRP00000012249.1"/>
    <property type="gene ID" value="ENSECRG00000008155.1"/>
</dbReference>
<dbReference type="FunFam" id="3.90.550.10:FF:000074">
    <property type="entry name" value="N-acylneuraminate cytidylyltransferase A"/>
    <property type="match status" value="1"/>
</dbReference>
<dbReference type="InterPro" id="IPR023214">
    <property type="entry name" value="HAD_sf"/>
</dbReference>
<dbReference type="PANTHER" id="PTHR21485:SF3">
    <property type="entry name" value="N-ACYLNEURAMINATE CYTIDYLYLTRANSFERASE"/>
    <property type="match status" value="1"/>
</dbReference>
<dbReference type="GO" id="GO:0008781">
    <property type="term" value="F:N-acylneuraminate cytidylyltransferase activity"/>
    <property type="evidence" value="ECO:0007669"/>
    <property type="project" value="UniProtKB-EC"/>
</dbReference>
<dbReference type="Gene3D" id="3.40.50.1000">
    <property type="entry name" value="HAD superfamily/HAD-like"/>
    <property type="match status" value="1"/>
</dbReference>
<organism evidence="6 7">
    <name type="scientific">Erpetoichthys calabaricus</name>
    <name type="common">Rope fish</name>
    <name type="synonym">Calamoichthys calabaricus</name>
    <dbReference type="NCBI Taxonomy" id="27687"/>
    <lineage>
        <taxon>Eukaryota</taxon>
        <taxon>Metazoa</taxon>
        <taxon>Chordata</taxon>
        <taxon>Craniata</taxon>
        <taxon>Vertebrata</taxon>
        <taxon>Euteleostomi</taxon>
        <taxon>Actinopterygii</taxon>
        <taxon>Polypteriformes</taxon>
        <taxon>Polypteridae</taxon>
        <taxon>Erpetoichthys</taxon>
    </lineage>
</organism>
<gene>
    <name evidence="6" type="primary">CMAS</name>
    <name evidence="6" type="synonym">cmasa</name>
</gene>
<evidence type="ECO:0000256" key="3">
    <source>
        <dbReference type="ARBA" id="ARBA00010726"/>
    </source>
</evidence>
<comment type="pathway">
    <text evidence="2">Amino-sugar metabolism; N-acetylneuraminate metabolism.</text>
</comment>
<accession>A0A8C4SBU5</accession>
<evidence type="ECO:0000256" key="1">
    <source>
        <dbReference type="ARBA" id="ARBA00001862"/>
    </source>
</evidence>
<dbReference type="InterPro" id="IPR029044">
    <property type="entry name" value="Nucleotide-diphossugar_trans"/>
</dbReference>
<keyword evidence="5" id="KW-0808">Transferase</keyword>
<proteinExistence type="inferred from homology"/>
<comment type="similarity">
    <text evidence="3">Belongs to the CMP-NeuNAc synthase family.</text>
</comment>
<sequence length="417" mass="46807">MSTEKCTKRECNESTENVKKRQRTDQRHLAALVLARGGSKGIPLKNIKSLAGIPLIGWVLRAAIDSGTFDSVWVSTDHDEIEKVAKRFGARVHRRSAEVSVDTCSSLATIQEFLRRNEDQGIDVVANIQATSPCLHPFHIQEAMRKITEGGCDSVFAVVRRHQFRWKEVKNEGEITEPFNLDPLNRPRRQDWDGELIENGSFYIAKSDMILKGYLQGGKRAYYEMGPEYSVDIDVDIDWPVAEQRVLRYGYFGSNSEKVKLLICNIDGCLTNGQVFLQEKNESHSFNARDMIGLANLKKNGVEVLLISALDLHNNQLLANKAVCELKQNVSNKLDFVETWLKEKQLSWQEVAYFGCYEYDIQCLRNAGLSGAPKDAAALSCETVTFTSKSPGGCGALQEFADYILLVNEKCASSHDK</sequence>
<evidence type="ECO:0000256" key="2">
    <source>
        <dbReference type="ARBA" id="ARBA00005141"/>
    </source>
</evidence>
<reference evidence="6" key="3">
    <citation type="submission" date="2025-09" db="UniProtKB">
        <authorList>
            <consortium name="Ensembl"/>
        </authorList>
    </citation>
    <scope>IDENTIFICATION</scope>
</reference>
<dbReference type="InterPro" id="IPR036412">
    <property type="entry name" value="HAD-like_sf"/>
</dbReference>
<reference evidence="6" key="2">
    <citation type="submission" date="2025-08" db="UniProtKB">
        <authorList>
            <consortium name="Ensembl"/>
        </authorList>
    </citation>
    <scope>IDENTIFICATION</scope>
</reference>
<dbReference type="SUPFAM" id="SSF56784">
    <property type="entry name" value="HAD-like"/>
    <property type="match status" value="1"/>
</dbReference>
<evidence type="ECO:0000256" key="5">
    <source>
        <dbReference type="ARBA" id="ARBA00022695"/>
    </source>
</evidence>
<evidence type="ECO:0000256" key="4">
    <source>
        <dbReference type="ARBA" id="ARBA00012491"/>
    </source>
</evidence>
<protein>
    <recommendedName>
        <fullName evidence="4">N-acylneuraminate cytidylyltransferase</fullName>
        <ecNumber evidence="4">2.7.7.43</ecNumber>
    </recommendedName>
</protein>
<dbReference type="EC" id="2.7.7.43" evidence="4"/>
<dbReference type="SUPFAM" id="SSF53448">
    <property type="entry name" value="Nucleotide-diphospho-sugar transferases"/>
    <property type="match status" value="1"/>
</dbReference>
<dbReference type="InterPro" id="IPR050793">
    <property type="entry name" value="CMP-NeuNAc_synthase"/>
</dbReference>
<dbReference type="UniPathway" id="UPA00628"/>
<dbReference type="PANTHER" id="PTHR21485">
    <property type="entry name" value="HAD SUPERFAMILY MEMBERS CMAS AND KDSC"/>
    <property type="match status" value="1"/>
</dbReference>
<dbReference type="GeneTree" id="ENSGT00390000004237"/>
<dbReference type="Proteomes" id="UP000694620">
    <property type="component" value="Chromosome 1"/>
</dbReference>
<name>A0A8C4SBU5_ERPCA</name>
<dbReference type="OrthoDB" id="10262032at2759"/>
<dbReference type="Pfam" id="PF02348">
    <property type="entry name" value="CTP_transf_3"/>
    <property type="match status" value="1"/>
</dbReference>
<reference evidence="6" key="1">
    <citation type="submission" date="2021-06" db="EMBL/GenBank/DDBJ databases">
        <authorList>
            <consortium name="Wellcome Sanger Institute Data Sharing"/>
        </authorList>
    </citation>
    <scope>NUCLEOTIDE SEQUENCE [LARGE SCALE GENOMIC DNA]</scope>
</reference>
<keyword evidence="5" id="KW-0548">Nucleotidyltransferase</keyword>
<evidence type="ECO:0000313" key="6">
    <source>
        <dbReference type="Ensembl" id="ENSECRP00000012249.1"/>
    </source>
</evidence>
<dbReference type="CDD" id="cd02513">
    <property type="entry name" value="CMP-NeuAc_Synthase"/>
    <property type="match status" value="1"/>
</dbReference>
<dbReference type="AlphaFoldDB" id="A0A8C4SBU5"/>